<gene>
    <name evidence="3" type="ORF">Q31a_05090</name>
</gene>
<dbReference type="RefSeq" id="WP_145073445.1">
    <property type="nucleotide sequence ID" value="NZ_CP036298.1"/>
</dbReference>
<dbReference type="EMBL" id="CP036298">
    <property type="protein sequence ID" value="QDV22225.1"/>
    <property type="molecule type" value="Genomic_DNA"/>
</dbReference>
<dbReference type="AlphaFoldDB" id="A0A518G0U3"/>
<keyword evidence="2" id="KW-1133">Transmembrane helix</keyword>
<evidence type="ECO:0000313" key="3">
    <source>
        <dbReference type="EMBL" id="QDV22225.1"/>
    </source>
</evidence>
<feature type="compositionally biased region" description="Polar residues" evidence="1">
    <location>
        <begin position="10"/>
        <end position="21"/>
    </location>
</feature>
<dbReference type="Proteomes" id="UP000318017">
    <property type="component" value="Chromosome"/>
</dbReference>
<evidence type="ECO:0000256" key="2">
    <source>
        <dbReference type="SAM" id="Phobius"/>
    </source>
</evidence>
<keyword evidence="4" id="KW-1185">Reference proteome</keyword>
<feature type="region of interest" description="Disordered" evidence="1">
    <location>
        <begin position="1"/>
        <end position="25"/>
    </location>
</feature>
<evidence type="ECO:0000313" key="4">
    <source>
        <dbReference type="Proteomes" id="UP000318017"/>
    </source>
</evidence>
<dbReference type="KEGG" id="ahel:Q31a_05090"/>
<feature type="transmembrane region" description="Helical" evidence="2">
    <location>
        <begin position="36"/>
        <end position="61"/>
    </location>
</feature>
<keyword evidence="2" id="KW-0472">Membrane</keyword>
<organism evidence="3 4">
    <name type="scientific">Aureliella helgolandensis</name>
    <dbReference type="NCBI Taxonomy" id="2527968"/>
    <lineage>
        <taxon>Bacteria</taxon>
        <taxon>Pseudomonadati</taxon>
        <taxon>Planctomycetota</taxon>
        <taxon>Planctomycetia</taxon>
        <taxon>Pirellulales</taxon>
        <taxon>Pirellulaceae</taxon>
        <taxon>Aureliella</taxon>
    </lineage>
</organism>
<sequence length="111" mass="11690">MTDDKKALANANTTDARQTPSEDYDSGMASGVGGCMIIAIATPLGMIGGCTAGGAAFSWYYGVEVIEIQKHEPLAQWNWSASFGVCGGVASVIVALLLWNRICGQKRDCDN</sequence>
<evidence type="ECO:0000256" key="1">
    <source>
        <dbReference type="SAM" id="MobiDB-lite"/>
    </source>
</evidence>
<protein>
    <submittedName>
        <fullName evidence="3">Uncharacterized protein</fullName>
    </submittedName>
</protein>
<accession>A0A518G0U3</accession>
<keyword evidence="2" id="KW-0812">Transmembrane</keyword>
<feature type="transmembrane region" description="Helical" evidence="2">
    <location>
        <begin position="81"/>
        <end position="99"/>
    </location>
</feature>
<proteinExistence type="predicted"/>
<reference evidence="3 4" key="1">
    <citation type="submission" date="2019-02" db="EMBL/GenBank/DDBJ databases">
        <title>Deep-cultivation of Planctomycetes and their phenomic and genomic characterization uncovers novel biology.</title>
        <authorList>
            <person name="Wiegand S."/>
            <person name="Jogler M."/>
            <person name="Boedeker C."/>
            <person name="Pinto D."/>
            <person name="Vollmers J."/>
            <person name="Rivas-Marin E."/>
            <person name="Kohn T."/>
            <person name="Peeters S.H."/>
            <person name="Heuer A."/>
            <person name="Rast P."/>
            <person name="Oberbeckmann S."/>
            <person name="Bunk B."/>
            <person name="Jeske O."/>
            <person name="Meyerdierks A."/>
            <person name="Storesund J.E."/>
            <person name="Kallscheuer N."/>
            <person name="Luecker S."/>
            <person name="Lage O.M."/>
            <person name="Pohl T."/>
            <person name="Merkel B.J."/>
            <person name="Hornburger P."/>
            <person name="Mueller R.-W."/>
            <person name="Bruemmer F."/>
            <person name="Labrenz M."/>
            <person name="Spormann A.M."/>
            <person name="Op den Camp H."/>
            <person name="Overmann J."/>
            <person name="Amann R."/>
            <person name="Jetten M.S.M."/>
            <person name="Mascher T."/>
            <person name="Medema M.H."/>
            <person name="Devos D.P."/>
            <person name="Kaster A.-K."/>
            <person name="Ovreas L."/>
            <person name="Rohde M."/>
            <person name="Galperin M.Y."/>
            <person name="Jogler C."/>
        </authorList>
    </citation>
    <scope>NUCLEOTIDE SEQUENCE [LARGE SCALE GENOMIC DNA]</scope>
    <source>
        <strain evidence="3 4">Q31a</strain>
    </source>
</reference>
<name>A0A518G0U3_9BACT</name>